<feature type="transmembrane region" description="Helical" evidence="9">
    <location>
        <begin position="157"/>
        <end position="177"/>
    </location>
</feature>
<evidence type="ECO:0000256" key="7">
    <source>
        <dbReference type="ARBA" id="ARBA00023136"/>
    </source>
</evidence>
<evidence type="ECO:0000256" key="8">
    <source>
        <dbReference type="ARBA" id="ARBA00037998"/>
    </source>
</evidence>
<organism evidence="10">
    <name type="scientific">marine metagenome</name>
    <dbReference type="NCBI Taxonomy" id="408172"/>
    <lineage>
        <taxon>unclassified sequences</taxon>
        <taxon>metagenomes</taxon>
        <taxon>ecological metagenomes</taxon>
    </lineage>
</organism>
<dbReference type="AlphaFoldDB" id="A0A381Q168"/>
<evidence type="ECO:0000256" key="2">
    <source>
        <dbReference type="ARBA" id="ARBA00022448"/>
    </source>
</evidence>
<evidence type="ECO:0000256" key="5">
    <source>
        <dbReference type="ARBA" id="ARBA00022970"/>
    </source>
</evidence>
<keyword evidence="4 9" id="KW-0812">Transmembrane</keyword>
<evidence type="ECO:0000313" key="10">
    <source>
        <dbReference type="EMBL" id="SUZ73055.1"/>
    </source>
</evidence>
<feature type="transmembrane region" description="Helical" evidence="9">
    <location>
        <begin position="197"/>
        <end position="220"/>
    </location>
</feature>
<evidence type="ECO:0000256" key="1">
    <source>
        <dbReference type="ARBA" id="ARBA00004651"/>
    </source>
</evidence>
<dbReference type="InterPro" id="IPR052157">
    <property type="entry name" value="BCAA_transport_permease"/>
</dbReference>
<dbReference type="GO" id="GO:0006865">
    <property type="term" value="P:amino acid transport"/>
    <property type="evidence" value="ECO:0007669"/>
    <property type="project" value="UniProtKB-KW"/>
</dbReference>
<feature type="transmembrane region" description="Helical" evidence="9">
    <location>
        <begin position="64"/>
        <end position="84"/>
    </location>
</feature>
<dbReference type="PANTHER" id="PTHR11795:SF445">
    <property type="entry name" value="AMINO ACID ABC TRANSPORTER PERMEASE PROTEIN"/>
    <property type="match status" value="1"/>
</dbReference>
<evidence type="ECO:0000256" key="3">
    <source>
        <dbReference type="ARBA" id="ARBA00022475"/>
    </source>
</evidence>
<evidence type="ECO:0008006" key="11">
    <source>
        <dbReference type="Google" id="ProtNLM"/>
    </source>
</evidence>
<dbReference type="GO" id="GO:0022857">
    <property type="term" value="F:transmembrane transporter activity"/>
    <property type="evidence" value="ECO:0007669"/>
    <property type="project" value="InterPro"/>
</dbReference>
<feature type="transmembrane region" description="Helical" evidence="9">
    <location>
        <begin position="232"/>
        <end position="250"/>
    </location>
</feature>
<dbReference type="CDD" id="cd06582">
    <property type="entry name" value="TM_PBP1_LivH_like"/>
    <property type="match status" value="1"/>
</dbReference>
<name>A0A381Q168_9ZZZZ</name>
<evidence type="ECO:0000256" key="4">
    <source>
        <dbReference type="ARBA" id="ARBA00022692"/>
    </source>
</evidence>
<keyword evidence="5" id="KW-0029">Amino-acid transport</keyword>
<dbReference type="PANTHER" id="PTHR11795">
    <property type="entry name" value="BRANCHED-CHAIN AMINO ACID TRANSPORT SYSTEM PERMEASE PROTEIN LIVH"/>
    <property type="match status" value="1"/>
</dbReference>
<gene>
    <name evidence="10" type="ORF">METZ01_LOCUS25909</name>
</gene>
<dbReference type="EMBL" id="UINC01001166">
    <property type="protein sequence ID" value="SUZ73055.1"/>
    <property type="molecule type" value="Genomic_DNA"/>
</dbReference>
<dbReference type="Pfam" id="PF02653">
    <property type="entry name" value="BPD_transp_2"/>
    <property type="match status" value="1"/>
</dbReference>
<sequence>MHLVNFAHGELITVGAYTSYWLFNTDLDWWLVTPIVVVVAVLTSVVIEFVAFRWVRGASDFTMLMTSFGVHFVVQALFVMYVSANFRQFPRPGWIFNTVRVGGVSLEVFDLVVVSVTLASLLAVYWLLQRTLFGISLRAAAEDFDAARLMGIRSNRVIRGAFALSGLLAGVAAVFWLMRSGQASPTAGLTPMLKGVLAALIGGLGSLSGAVLGGIVLGLVEVLLISRLPGGIAGLTDGIVFLLIALLFVFRPQGLITVRHAERV</sequence>
<keyword evidence="3" id="KW-1003">Cell membrane</keyword>
<dbReference type="GO" id="GO:0005886">
    <property type="term" value="C:plasma membrane"/>
    <property type="evidence" value="ECO:0007669"/>
    <property type="project" value="UniProtKB-SubCell"/>
</dbReference>
<comment type="subcellular location">
    <subcellularLocation>
        <location evidence="1">Cell membrane</location>
        <topology evidence="1">Multi-pass membrane protein</topology>
    </subcellularLocation>
</comment>
<comment type="similarity">
    <text evidence="8">Belongs to the binding-protein-dependent transport system permease family. LivHM subfamily.</text>
</comment>
<protein>
    <recommendedName>
        <fullName evidence="11">Branched-chain amino acid ABC transporter permease</fullName>
    </recommendedName>
</protein>
<dbReference type="InterPro" id="IPR001851">
    <property type="entry name" value="ABC_transp_permease"/>
</dbReference>
<proteinExistence type="inferred from homology"/>
<feature type="transmembrane region" description="Helical" evidence="9">
    <location>
        <begin position="104"/>
        <end position="128"/>
    </location>
</feature>
<accession>A0A381Q168</accession>
<keyword evidence="6 9" id="KW-1133">Transmembrane helix</keyword>
<reference evidence="10" key="1">
    <citation type="submission" date="2018-05" db="EMBL/GenBank/DDBJ databases">
        <authorList>
            <person name="Lanie J.A."/>
            <person name="Ng W.-L."/>
            <person name="Kazmierczak K.M."/>
            <person name="Andrzejewski T.M."/>
            <person name="Davidsen T.M."/>
            <person name="Wayne K.J."/>
            <person name="Tettelin H."/>
            <person name="Glass J.I."/>
            <person name="Rusch D."/>
            <person name="Podicherti R."/>
            <person name="Tsui H.-C.T."/>
            <person name="Winkler M.E."/>
        </authorList>
    </citation>
    <scope>NUCLEOTIDE SEQUENCE</scope>
</reference>
<feature type="transmembrane region" description="Helical" evidence="9">
    <location>
        <begin position="29"/>
        <end position="52"/>
    </location>
</feature>
<evidence type="ECO:0000256" key="6">
    <source>
        <dbReference type="ARBA" id="ARBA00022989"/>
    </source>
</evidence>
<evidence type="ECO:0000256" key="9">
    <source>
        <dbReference type="SAM" id="Phobius"/>
    </source>
</evidence>
<keyword evidence="7 9" id="KW-0472">Membrane</keyword>
<keyword evidence="2" id="KW-0813">Transport</keyword>